<dbReference type="PRINTS" id="PR00111">
    <property type="entry name" value="ABHYDROLASE"/>
</dbReference>
<proteinExistence type="predicted"/>
<name>A0AA45R404_9PSEU</name>
<feature type="domain" description="AB hydrolase-1" evidence="1">
    <location>
        <begin position="44"/>
        <end position="280"/>
    </location>
</feature>
<dbReference type="InterPro" id="IPR029058">
    <property type="entry name" value="AB_hydrolase_fold"/>
</dbReference>
<keyword evidence="2" id="KW-0378">Hydrolase</keyword>
<organism evidence="2 3">
    <name type="scientific">Actinosynnema pretiosum subsp. pretiosum</name>
    <dbReference type="NCBI Taxonomy" id="103721"/>
    <lineage>
        <taxon>Bacteria</taxon>
        <taxon>Bacillati</taxon>
        <taxon>Actinomycetota</taxon>
        <taxon>Actinomycetes</taxon>
        <taxon>Pseudonocardiales</taxon>
        <taxon>Pseudonocardiaceae</taxon>
        <taxon>Actinosynnema</taxon>
    </lineage>
</organism>
<dbReference type="InterPro" id="IPR000073">
    <property type="entry name" value="AB_hydrolase_1"/>
</dbReference>
<gene>
    <name evidence="2" type="ORF">KCV87_33115</name>
</gene>
<dbReference type="Proteomes" id="UP000677152">
    <property type="component" value="Chromosome"/>
</dbReference>
<sequence length="299" mass="31446">MTRRRLEPTVPHPASPIRVDLPAALAHLPGGVVEHRFDRRGDEVVVVLHGGHLRAGLALGEDVLADGRCSVLVPSRPGYGRTPLSTGGTPDGFADVVRELCDHLGITRLAAVVGVSAGGPTALALAARHPDLVARVVLWSAVGPLPWPDRRTRLAARAAFAPATERLVWTALRLLLRVSPGAGLRVLLGDLSTAPAHRVLAALTAEQRAALVALFSRMRSGAGFRNDLAAFPDRVPPVAQPALVVATRRDGAVPFAHALALAAALPRAALVESLADNHFVWLGPDWGQVGAVVREFVLG</sequence>
<dbReference type="InterPro" id="IPR050471">
    <property type="entry name" value="AB_hydrolase"/>
</dbReference>
<reference evidence="2" key="1">
    <citation type="submission" date="2021-04" db="EMBL/GenBank/DDBJ databases">
        <title>Genomic sequence of Actinosynnema pretiosum subsp. pretiosum ATCC 31280 (C-14919).</title>
        <authorList>
            <person name="Bai L."/>
            <person name="Wang X."/>
            <person name="Xiao Y."/>
        </authorList>
    </citation>
    <scope>NUCLEOTIDE SEQUENCE</scope>
    <source>
        <strain evidence="2">ATCC 31280</strain>
    </source>
</reference>
<dbReference type="GO" id="GO:0016787">
    <property type="term" value="F:hydrolase activity"/>
    <property type="evidence" value="ECO:0007669"/>
    <property type="project" value="UniProtKB-KW"/>
</dbReference>
<evidence type="ECO:0000313" key="2">
    <source>
        <dbReference type="EMBL" id="QUF04125.1"/>
    </source>
</evidence>
<dbReference type="EMBL" id="CP073249">
    <property type="protein sequence ID" value="QUF04125.1"/>
    <property type="molecule type" value="Genomic_DNA"/>
</dbReference>
<dbReference type="Gene3D" id="3.40.50.1820">
    <property type="entry name" value="alpha/beta hydrolase"/>
    <property type="match status" value="1"/>
</dbReference>
<accession>A0AA45R404</accession>
<protein>
    <submittedName>
        <fullName evidence="2">Alpha/beta fold hydrolase</fullName>
    </submittedName>
</protein>
<dbReference type="Pfam" id="PF00561">
    <property type="entry name" value="Abhydrolase_1"/>
    <property type="match status" value="1"/>
</dbReference>
<dbReference type="PANTHER" id="PTHR43433">
    <property type="entry name" value="HYDROLASE, ALPHA/BETA FOLD FAMILY PROTEIN"/>
    <property type="match status" value="1"/>
</dbReference>
<evidence type="ECO:0000259" key="1">
    <source>
        <dbReference type="Pfam" id="PF00561"/>
    </source>
</evidence>
<dbReference type="SUPFAM" id="SSF53474">
    <property type="entry name" value="alpha/beta-Hydrolases"/>
    <property type="match status" value="1"/>
</dbReference>
<evidence type="ECO:0000313" key="3">
    <source>
        <dbReference type="Proteomes" id="UP000677152"/>
    </source>
</evidence>
<dbReference type="AlphaFoldDB" id="A0AA45R404"/>
<dbReference type="PANTHER" id="PTHR43433:SF1">
    <property type="entry name" value="BLL5160 PROTEIN"/>
    <property type="match status" value="1"/>
</dbReference>